<reference evidence="8" key="1">
    <citation type="journal article" date="2014" name="Nat. Genet.">
        <title>Genome and transcriptome of the porcine whipworm Trichuris suis.</title>
        <authorList>
            <person name="Jex A.R."/>
            <person name="Nejsum P."/>
            <person name="Schwarz E.M."/>
            <person name="Hu L."/>
            <person name="Young N.D."/>
            <person name="Hall R.S."/>
            <person name="Korhonen P.K."/>
            <person name="Liao S."/>
            <person name="Thamsborg S."/>
            <person name="Xia J."/>
            <person name="Xu P."/>
            <person name="Wang S."/>
            <person name="Scheerlinck J.P."/>
            <person name="Hofmann A."/>
            <person name="Sternberg P.W."/>
            <person name="Wang J."/>
            <person name="Gasser R.B."/>
        </authorList>
    </citation>
    <scope>NUCLEOTIDE SEQUENCE [LARGE SCALE GENOMIC DNA]</scope>
    <source>
        <strain evidence="8">DCEP-RM93F</strain>
    </source>
</reference>
<dbReference type="SMART" id="SM00153">
    <property type="entry name" value="VHP"/>
    <property type="match status" value="1"/>
</dbReference>
<name>A0A085NS07_9BILA</name>
<dbReference type="Gene3D" id="2.10.110.10">
    <property type="entry name" value="Cysteine Rich Protein"/>
    <property type="match status" value="4"/>
</dbReference>
<dbReference type="Proteomes" id="UP000030758">
    <property type="component" value="Unassembled WGS sequence"/>
</dbReference>
<feature type="compositionally biased region" description="Basic and acidic residues" evidence="5">
    <location>
        <begin position="1"/>
        <end position="13"/>
    </location>
</feature>
<dbReference type="PROSITE" id="PS00478">
    <property type="entry name" value="LIM_DOMAIN_1"/>
    <property type="match status" value="2"/>
</dbReference>
<evidence type="ECO:0008006" key="9">
    <source>
        <dbReference type="Google" id="ProtNLM"/>
    </source>
</evidence>
<dbReference type="GO" id="GO:0051015">
    <property type="term" value="F:actin filament binding"/>
    <property type="evidence" value="ECO:0007669"/>
    <property type="project" value="TreeGrafter"/>
</dbReference>
<keyword evidence="1 4" id="KW-0479">Metal-binding</keyword>
<evidence type="ECO:0000259" key="6">
    <source>
        <dbReference type="PROSITE" id="PS50023"/>
    </source>
</evidence>
<dbReference type="CDD" id="cd09329">
    <property type="entry name" value="LIM3_abLIM"/>
    <property type="match status" value="1"/>
</dbReference>
<feature type="region of interest" description="Disordered" evidence="5">
    <location>
        <begin position="422"/>
        <end position="473"/>
    </location>
</feature>
<protein>
    <recommendedName>
        <fullName evidence="9">LIM domain protein</fullName>
    </recommendedName>
</protein>
<dbReference type="FunFam" id="1.10.950.10:FF:000009">
    <property type="entry name" value="Unc-115 protein"/>
    <property type="match status" value="1"/>
</dbReference>
<keyword evidence="2 4" id="KW-0862">Zinc</keyword>
<dbReference type="Gene3D" id="1.10.950.10">
    <property type="entry name" value="Villin headpiece domain"/>
    <property type="match status" value="1"/>
</dbReference>
<feature type="domain" description="LIM zinc-binding" evidence="6">
    <location>
        <begin position="135"/>
        <end position="194"/>
    </location>
</feature>
<dbReference type="GO" id="GO:0046872">
    <property type="term" value="F:metal ion binding"/>
    <property type="evidence" value="ECO:0007669"/>
    <property type="project" value="UniProtKB-KW"/>
</dbReference>
<dbReference type="SMART" id="SM00132">
    <property type="entry name" value="LIM"/>
    <property type="match status" value="4"/>
</dbReference>
<gene>
    <name evidence="8" type="ORF">M514_01334</name>
</gene>
<dbReference type="GO" id="GO:0030032">
    <property type="term" value="P:lamellipodium assembly"/>
    <property type="evidence" value="ECO:0007669"/>
    <property type="project" value="TreeGrafter"/>
</dbReference>
<dbReference type="Pfam" id="PF02209">
    <property type="entry name" value="VHP"/>
    <property type="match status" value="1"/>
</dbReference>
<dbReference type="GO" id="GO:0015629">
    <property type="term" value="C:actin cytoskeleton"/>
    <property type="evidence" value="ECO:0007669"/>
    <property type="project" value="TreeGrafter"/>
</dbReference>
<feature type="domain" description="HP" evidence="7">
    <location>
        <begin position="669"/>
        <end position="734"/>
    </location>
</feature>
<feature type="domain" description="LIM zinc-binding" evidence="6">
    <location>
        <begin position="222"/>
        <end position="281"/>
    </location>
</feature>
<dbReference type="EMBL" id="KL367478">
    <property type="protein sequence ID" value="KFD72253.1"/>
    <property type="molecule type" value="Genomic_DNA"/>
</dbReference>
<dbReference type="AlphaFoldDB" id="A0A085NS07"/>
<feature type="region of interest" description="Disordered" evidence="5">
    <location>
        <begin position="1"/>
        <end position="26"/>
    </location>
</feature>
<dbReference type="InterPro" id="IPR001781">
    <property type="entry name" value="Znf_LIM"/>
</dbReference>
<dbReference type="GO" id="GO:0007010">
    <property type="term" value="P:cytoskeleton organization"/>
    <property type="evidence" value="ECO:0007669"/>
    <property type="project" value="InterPro"/>
</dbReference>
<evidence type="ECO:0000259" key="7">
    <source>
        <dbReference type="PROSITE" id="PS51089"/>
    </source>
</evidence>
<dbReference type="PROSITE" id="PS50023">
    <property type="entry name" value="LIM_DOMAIN_2"/>
    <property type="match status" value="2"/>
</dbReference>
<dbReference type="PANTHER" id="PTHR24213">
    <property type="entry name" value="ACTIN-BINDING LIM PROTEIN"/>
    <property type="match status" value="1"/>
</dbReference>
<organism evidence="8">
    <name type="scientific">Trichuris suis</name>
    <name type="common">pig whipworm</name>
    <dbReference type="NCBI Taxonomy" id="68888"/>
    <lineage>
        <taxon>Eukaryota</taxon>
        <taxon>Metazoa</taxon>
        <taxon>Ecdysozoa</taxon>
        <taxon>Nematoda</taxon>
        <taxon>Enoplea</taxon>
        <taxon>Dorylaimia</taxon>
        <taxon>Trichinellida</taxon>
        <taxon>Trichuridae</taxon>
        <taxon>Trichuris</taxon>
    </lineage>
</organism>
<feature type="region of interest" description="Disordered" evidence="5">
    <location>
        <begin position="538"/>
        <end position="560"/>
    </location>
</feature>
<dbReference type="Pfam" id="PF00412">
    <property type="entry name" value="LIM"/>
    <property type="match status" value="3"/>
</dbReference>
<dbReference type="InterPro" id="IPR051618">
    <property type="entry name" value="Actin-binding_LIM"/>
</dbReference>
<dbReference type="SUPFAM" id="SSF57716">
    <property type="entry name" value="Glucocorticoid receptor-like (DNA-binding domain)"/>
    <property type="match status" value="4"/>
</dbReference>
<dbReference type="PANTHER" id="PTHR24213:SF9">
    <property type="entry name" value="UNCOORDINATED 115A, ISOFORM B-RELATED"/>
    <property type="match status" value="1"/>
</dbReference>
<dbReference type="PROSITE" id="PS51089">
    <property type="entry name" value="HP"/>
    <property type="match status" value="1"/>
</dbReference>
<sequence>MSESKAKKDESQKGKKSSKKSTGGLKAGKVRCEGCKKKCTGDILKTENKYFHVKCFVCSVTQQRWLHRGHVPLVKKNMLLLLKQCICVLILLQFIIRWLRAWIPLACHEPLNQSGFFLEGGNVYCPNDYHSRFGVRCDVCNLFIEGDVTNFLNKSFHPNCFKCDRCKRVIPAGSVTCTEKENLCQQCAELLKSPTDGPSMTQDSLVVPHDGLDLTDSMSSPAVCAACDQCISSGQVLLALDTQWHTWCFKCTVCHCVLHGEYMEKDGLPYCVRDYDLQFGIKCHECNKYISGRVLQAGNFHFHPNCARCSRCEAPFLDGQEMYMHGNEIWHPSCNELRANDTMRSVTAHVHRSSPQLPKYSVDFGRHLLYMYLLPEPNMGYLKQPVSPYPPRTQQFHTPQGNQVKIRRSRISMLKTGMQKLAEALEESSPRPRSPAMNNEEPIELSHYPGGHAPAPGELAPIERDDFPAPPYPYAVDEFKRRLSSNERLDEEEPMESQSESRILKAEHELNRIKEESSLARVFVQELENELKKSKVPLHVDPRSSSRTPSANRMPHLKCRYDSPINASPSRYLNRPRPWQWWDKNKALTATIPYAQIPKAGYGLSPKAATIPHSNVGALFDLHCKEMNATFSSDMSDRSYMMTSASGSYDRYQPAYGSGVLRSSLPDMSKPPKIYHYDEIVTTNKKLPEDVDRCHLERHLSRNEFEGLFHMTPIEFYKLPEWKRINLKRRAKLF</sequence>
<dbReference type="FunFam" id="2.10.110.10:FF:000055">
    <property type="entry name" value="Actin binding LIM protein 1"/>
    <property type="match status" value="1"/>
</dbReference>
<evidence type="ECO:0000256" key="1">
    <source>
        <dbReference type="ARBA" id="ARBA00022723"/>
    </source>
</evidence>
<evidence type="ECO:0000256" key="5">
    <source>
        <dbReference type="SAM" id="MobiDB-lite"/>
    </source>
</evidence>
<evidence type="ECO:0000313" key="8">
    <source>
        <dbReference type="EMBL" id="KFD72253.1"/>
    </source>
</evidence>
<evidence type="ECO:0000256" key="4">
    <source>
        <dbReference type="PROSITE-ProRule" id="PRU00125"/>
    </source>
</evidence>
<dbReference type="InterPro" id="IPR003128">
    <property type="entry name" value="Villin_headpiece"/>
</dbReference>
<evidence type="ECO:0000256" key="2">
    <source>
        <dbReference type="ARBA" id="ARBA00022833"/>
    </source>
</evidence>
<accession>A0A085NS07</accession>
<evidence type="ECO:0000256" key="3">
    <source>
        <dbReference type="ARBA" id="ARBA00023038"/>
    </source>
</evidence>
<keyword evidence="3 4" id="KW-0440">LIM domain</keyword>
<dbReference type="InterPro" id="IPR036886">
    <property type="entry name" value="Villin_headpiece_dom_sf"/>
</dbReference>
<dbReference type="SUPFAM" id="SSF47050">
    <property type="entry name" value="VHP, Villin headpiece domain"/>
    <property type="match status" value="1"/>
</dbReference>
<proteinExistence type="predicted"/>